<protein>
    <recommendedName>
        <fullName evidence="1">Large ribosomal subunit protein uL22m</fullName>
    </recommendedName>
    <alternativeName>
        <fullName evidence="2">39S ribosomal protein L22, mitochondrial</fullName>
    </alternativeName>
</protein>
<dbReference type="GO" id="GO:0006412">
    <property type="term" value="P:translation"/>
    <property type="evidence" value="ECO:0007669"/>
    <property type="project" value="InterPro"/>
</dbReference>
<proteinExistence type="inferred from homology"/>
<reference evidence="4" key="1">
    <citation type="submission" date="2021-06" db="EMBL/GenBank/DDBJ databases">
        <authorList>
            <person name="Hodson N. C."/>
            <person name="Mongue J. A."/>
            <person name="Jaron S. K."/>
        </authorList>
    </citation>
    <scope>NUCLEOTIDE SEQUENCE</scope>
</reference>
<keyword evidence="3" id="KW-0689">Ribosomal protein</keyword>
<evidence type="ECO:0000256" key="1">
    <source>
        <dbReference type="ARBA" id="ARBA00035286"/>
    </source>
</evidence>
<evidence type="ECO:0000313" key="5">
    <source>
        <dbReference type="Proteomes" id="UP000708208"/>
    </source>
</evidence>
<dbReference type="InterPro" id="IPR047867">
    <property type="entry name" value="Ribosomal_uL22_bac/org-type"/>
</dbReference>
<dbReference type="Pfam" id="PF00237">
    <property type="entry name" value="Ribosomal_L22"/>
    <property type="match status" value="1"/>
</dbReference>
<dbReference type="PANTHER" id="PTHR13501">
    <property type="entry name" value="CHLOROPLAST 50S RIBOSOMAL PROTEIN L22-RELATED"/>
    <property type="match status" value="1"/>
</dbReference>
<sequence>MLKIFSSILSRGSKTVFTPGIVPISFPAQNVRTISLSSSRNEWEKPVGPRRWPRQNKKVFPPQEIGEERRPAFVCHMNLNFKYSPDKLWYVACMVRGMTIDEALRQLDYVKKKGAWIVKKTLLEAQELAVKEHNVEFKSNLWVSESFVGKGLVVHGIRRHARMRAGHITYRYAHYFVRLEEGPPLENIYPHKLPRDGPTLLQQWIEERRNERIYNSV</sequence>
<dbReference type="OrthoDB" id="416470at2759"/>
<keyword evidence="5" id="KW-1185">Reference proteome</keyword>
<organism evidence="4 5">
    <name type="scientific">Allacma fusca</name>
    <dbReference type="NCBI Taxonomy" id="39272"/>
    <lineage>
        <taxon>Eukaryota</taxon>
        <taxon>Metazoa</taxon>
        <taxon>Ecdysozoa</taxon>
        <taxon>Arthropoda</taxon>
        <taxon>Hexapoda</taxon>
        <taxon>Collembola</taxon>
        <taxon>Symphypleona</taxon>
        <taxon>Sminthuridae</taxon>
        <taxon>Allacma</taxon>
    </lineage>
</organism>
<name>A0A8J2JUV6_9HEXA</name>
<dbReference type="EMBL" id="CAJVCH010144120">
    <property type="protein sequence ID" value="CAG7727125.1"/>
    <property type="molecule type" value="Genomic_DNA"/>
</dbReference>
<dbReference type="PANTHER" id="PTHR13501:SF8">
    <property type="entry name" value="LARGE RIBOSOMAL SUBUNIT PROTEIN UL22M"/>
    <property type="match status" value="1"/>
</dbReference>
<evidence type="ECO:0000313" key="4">
    <source>
        <dbReference type="EMBL" id="CAG7727125.1"/>
    </source>
</evidence>
<accession>A0A8J2JUV6</accession>
<evidence type="ECO:0000256" key="2">
    <source>
        <dbReference type="ARBA" id="ARBA00035506"/>
    </source>
</evidence>
<dbReference type="GO" id="GO:0005762">
    <property type="term" value="C:mitochondrial large ribosomal subunit"/>
    <property type="evidence" value="ECO:0007669"/>
    <property type="project" value="TreeGrafter"/>
</dbReference>
<comment type="caution">
    <text evidence="4">The sequence shown here is derived from an EMBL/GenBank/DDBJ whole genome shotgun (WGS) entry which is preliminary data.</text>
</comment>
<dbReference type="Proteomes" id="UP000708208">
    <property type="component" value="Unassembled WGS sequence"/>
</dbReference>
<comment type="similarity">
    <text evidence="3">Belongs to the universal ribosomal protein uL22 family.</text>
</comment>
<evidence type="ECO:0000256" key="3">
    <source>
        <dbReference type="RuleBase" id="RU004005"/>
    </source>
</evidence>
<dbReference type="GO" id="GO:0003735">
    <property type="term" value="F:structural constituent of ribosome"/>
    <property type="evidence" value="ECO:0007669"/>
    <property type="project" value="InterPro"/>
</dbReference>
<keyword evidence="3" id="KW-0687">Ribonucleoprotein</keyword>
<dbReference type="AlphaFoldDB" id="A0A8J2JUV6"/>
<dbReference type="InterPro" id="IPR001063">
    <property type="entry name" value="Ribosomal_uL22"/>
</dbReference>
<gene>
    <name evidence="4" type="ORF">AFUS01_LOCUS15984</name>
</gene>